<evidence type="ECO:0000259" key="10">
    <source>
        <dbReference type="Pfam" id="PF08541"/>
    </source>
</evidence>
<dbReference type="Pfam" id="PF08541">
    <property type="entry name" value="ACP_syn_III_C"/>
    <property type="match status" value="1"/>
</dbReference>
<evidence type="ECO:0000259" key="11">
    <source>
        <dbReference type="Pfam" id="PF08545"/>
    </source>
</evidence>
<keyword evidence="3" id="KW-0963">Cytoplasm</keyword>
<comment type="caution">
    <text evidence="12">The sequence shown here is derived from an EMBL/GenBank/DDBJ whole genome shotgun (WGS) entry which is preliminary data.</text>
</comment>
<evidence type="ECO:0000313" key="12">
    <source>
        <dbReference type="EMBL" id="RMI30481.1"/>
    </source>
</evidence>
<dbReference type="GO" id="GO:0006633">
    <property type="term" value="P:fatty acid biosynthetic process"/>
    <property type="evidence" value="ECO:0007669"/>
    <property type="project" value="UniProtKB-KW"/>
</dbReference>
<dbReference type="InterPro" id="IPR004655">
    <property type="entry name" value="FabH"/>
</dbReference>
<evidence type="ECO:0000256" key="7">
    <source>
        <dbReference type="ARBA" id="ARBA00023098"/>
    </source>
</evidence>
<dbReference type="PANTHER" id="PTHR34069">
    <property type="entry name" value="3-OXOACYL-[ACYL-CARRIER-PROTEIN] SYNTHASE 3"/>
    <property type="match status" value="1"/>
</dbReference>
<comment type="pathway">
    <text evidence="1">Lipid metabolism.</text>
</comment>
<keyword evidence="8" id="KW-0275">Fatty acid biosynthesis</keyword>
<evidence type="ECO:0000256" key="9">
    <source>
        <dbReference type="ARBA" id="ARBA00023315"/>
    </source>
</evidence>
<keyword evidence="4" id="KW-0444">Lipid biosynthesis</keyword>
<dbReference type="PANTHER" id="PTHR34069:SF2">
    <property type="entry name" value="BETA-KETOACYL-[ACYL-CARRIER-PROTEIN] SYNTHASE III"/>
    <property type="match status" value="1"/>
</dbReference>
<evidence type="ECO:0000256" key="8">
    <source>
        <dbReference type="ARBA" id="ARBA00023160"/>
    </source>
</evidence>
<accession>A0A3M2KYX2</accession>
<feature type="domain" description="Beta-ketoacyl-[acyl-carrier-protein] synthase III N-terminal" evidence="11">
    <location>
        <begin position="107"/>
        <end position="192"/>
    </location>
</feature>
<evidence type="ECO:0000256" key="5">
    <source>
        <dbReference type="ARBA" id="ARBA00022679"/>
    </source>
</evidence>
<keyword evidence="7" id="KW-0443">Lipid metabolism</keyword>
<comment type="similarity">
    <text evidence="2">Belongs to the thiolase-like superfamily. FabH family.</text>
</comment>
<evidence type="ECO:0000256" key="4">
    <source>
        <dbReference type="ARBA" id="ARBA00022516"/>
    </source>
</evidence>
<dbReference type="SUPFAM" id="SSF53901">
    <property type="entry name" value="Thiolase-like"/>
    <property type="match status" value="1"/>
</dbReference>
<dbReference type="Pfam" id="PF08545">
    <property type="entry name" value="ACP_syn_III"/>
    <property type="match status" value="1"/>
</dbReference>
<name>A0A3M2KYX2_9ACTN</name>
<evidence type="ECO:0000313" key="13">
    <source>
        <dbReference type="Proteomes" id="UP000278673"/>
    </source>
</evidence>
<keyword evidence="6" id="KW-0276">Fatty acid metabolism</keyword>
<proteinExistence type="inferred from homology"/>
<dbReference type="GO" id="GO:0044550">
    <property type="term" value="P:secondary metabolite biosynthetic process"/>
    <property type="evidence" value="ECO:0007669"/>
    <property type="project" value="TreeGrafter"/>
</dbReference>
<dbReference type="EC" id="2.3.1.180" evidence="12"/>
<keyword evidence="5 12" id="KW-0808">Transferase</keyword>
<dbReference type="GO" id="GO:0033818">
    <property type="term" value="F:beta-ketoacyl-acyl-carrier-protein synthase III activity"/>
    <property type="evidence" value="ECO:0007669"/>
    <property type="project" value="UniProtKB-EC"/>
</dbReference>
<feature type="domain" description="Beta-ketoacyl-[acyl-carrier-protein] synthase III C-terminal" evidence="10">
    <location>
        <begin position="246"/>
        <end position="335"/>
    </location>
</feature>
<evidence type="ECO:0000256" key="6">
    <source>
        <dbReference type="ARBA" id="ARBA00022832"/>
    </source>
</evidence>
<dbReference type="Gene3D" id="3.40.47.10">
    <property type="match status" value="1"/>
</dbReference>
<gene>
    <name evidence="12" type="primary">fabH</name>
    <name evidence="12" type="ORF">EBN88_26570</name>
</gene>
<evidence type="ECO:0000256" key="2">
    <source>
        <dbReference type="ARBA" id="ARBA00008642"/>
    </source>
</evidence>
<protein>
    <submittedName>
        <fullName evidence="12">Beta-ketoacyl-ACP synthase III</fullName>
        <ecNumber evidence="12">2.3.1.180</ecNumber>
    </submittedName>
</protein>
<keyword evidence="9 12" id="KW-0012">Acyltransferase</keyword>
<dbReference type="AlphaFoldDB" id="A0A3M2KYX2"/>
<evidence type="ECO:0000256" key="1">
    <source>
        <dbReference type="ARBA" id="ARBA00005189"/>
    </source>
</evidence>
<dbReference type="GO" id="GO:0004315">
    <property type="term" value="F:3-oxoacyl-[acyl-carrier-protein] synthase activity"/>
    <property type="evidence" value="ECO:0007669"/>
    <property type="project" value="InterPro"/>
</dbReference>
<reference evidence="12 13" key="1">
    <citation type="submission" date="2018-10" db="EMBL/GenBank/DDBJ databases">
        <title>Isolation, diversity and antifungal activity of actinobacteria from wheat.</title>
        <authorList>
            <person name="Han C."/>
        </authorList>
    </citation>
    <scope>NUCLEOTIDE SEQUENCE [LARGE SCALE GENOMIC DNA]</scope>
    <source>
        <strain evidence="12 13">NEAU-YY642</strain>
    </source>
</reference>
<evidence type="ECO:0000256" key="3">
    <source>
        <dbReference type="ARBA" id="ARBA00022490"/>
    </source>
</evidence>
<dbReference type="InterPro" id="IPR013751">
    <property type="entry name" value="ACP_syn_III_N"/>
</dbReference>
<keyword evidence="13" id="KW-1185">Reference proteome</keyword>
<dbReference type="Proteomes" id="UP000278673">
    <property type="component" value="Unassembled WGS sequence"/>
</dbReference>
<dbReference type="InterPro" id="IPR013747">
    <property type="entry name" value="ACP_syn_III_C"/>
</dbReference>
<dbReference type="CDD" id="cd00830">
    <property type="entry name" value="KAS_III"/>
    <property type="match status" value="1"/>
</dbReference>
<dbReference type="NCBIfam" id="NF006829">
    <property type="entry name" value="PRK09352.1"/>
    <property type="match status" value="1"/>
</dbReference>
<organism evidence="12 13">
    <name type="scientific">Streptomyces triticirhizae</name>
    <dbReference type="NCBI Taxonomy" id="2483353"/>
    <lineage>
        <taxon>Bacteria</taxon>
        <taxon>Bacillati</taxon>
        <taxon>Actinomycetota</taxon>
        <taxon>Actinomycetes</taxon>
        <taxon>Kitasatosporales</taxon>
        <taxon>Streptomycetaceae</taxon>
        <taxon>Streptomyces</taxon>
    </lineage>
</organism>
<sequence length="366" mass="37934">MNATGILGTGSYLPSEVVTNEEVGRGAGVTDEWITRKTGIRERRRAPDHQATSDLAAAAAERALAQAGVRPDQVRYLVVATSTPDHPQPATANLVQHLIGAVNAAAFDVNAVCSGFVYALTVAHRLVDALDAGAGAEPGYALVVGADIYSRIIDHSDRRTAALFGDGAGAVVLGRSREGSDLGGILATSLVSRGDQHRLIGVAAGGSRLPASARTVAEGAHHFRMDGRGVREFVAENLPGAVGRLLARAGVRPEEVRHFVPHQANGVMLREVWPALRLDNATLQLTVESQGNTGAASVPVALDTVHRRGQLEEGDLVLLCAFGGGMSLGSTLVRWGRTRPVIAARRAGAVPAGVPAAARTPVGVAG</sequence>
<dbReference type="NCBIfam" id="TIGR00747">
    <property type="entry name" value="fabH"/>
    <property type="match status" value="1"/>
</dbReference>
<dbReference type="RefSeq" id="WP_122399587.1">
    <property type="nucleotide sequence ID" value="NZ_RFFJ01000236.1"/>
</dbReference>
<dbReference type="EMBL" id="RFFJ01000236">
    <property type="protein sequence ID" value="RMI30481.1"/>
    <property type="molecule type" value="Genomic_DNA"/>
</dbReference>
<dbReference type="InterPro" id="IPR016039">
    <property type="entry name" value="Thiolase-like"/>
</dbReference>